<accession>A0A8J3J245</accession>
<evidence type="ECO:0000259" key="1">
    <source>
        <dbReference type="Pfam" id="PF00501"/>
    </source>
</evidence>
<dbReference type="Gene3D" id="3.40.50.12780">
    <property type="entry name" value="N-terminal domain of ligase-like"/>
    <property type="match status" value="1"/>
</dbReference>
<dbReference type="InterPro" id="IPR000873">
    <property type="entry name" value="AMP-dep_synth/lig_dom"/>
</dbReference>
<dbReference type="AlphaFoldDB" id="A0A8J3J245"/>
<comment type="caution">
    <text evidence="2">The sequence shown here is derived from an EMBL/GenBank/DDBJ whole genome shotgun (WGS) entry which is preliminary data.</text>
</comment>
<sequence length="259" mass="27432">MSELPVPGRPADRPLVTYYDDACGLRVELSAAEVADRAARTARLLRDGCGLGPGDRAAVMLPPHWQTAAVLLGAWSAGLLVSVRLAATAGLPVLGAGADDPIDVTFADRRRIDDWLDDVPEAPHRFVLDADTDPRVPAGHRAPPPGYRDYATELARYAPAVDPAPLPADGAASVDGTSYRQWGSLGREIAAMVGLHPGDRVLVEVEEYEHPAYWLLAPLAVGATVVLCANLDRTVLAARSAAEGVTRRLEASRAARPTA</sequence>
<proteinExistence type="predicted"/>
<name>A0A8J3J245_9ACTN</name>
<dbReference type="InterPro" id="IPR042099">
    <property type="entry name" value="ANL_N_sf"/>
</dbReference>
<reference evidence="2" key="1">
    <citation type="submission" date="2021-01" db="EMBL/GenBank/DDBJ databases">
        <title>Whole genome shotgun sequence of Actinocatenispora rupis NBRC 107355.</title>
        <authorList>
            <person name="Komaki H."/>
            <person name="Tamura T."/>
        </authorList>
    </citation>
    <scope>NUCLEOTIDE SEQUENCE</scope>
    <source>
        <strain evidence="2">NBRC 107355</strain>
    </source>
</reference>
<evidence type="ECO:0000313" key="3">
    <source>
        <dbReference type="Proteomes" id="UP000612808"/>
    </source>
</evidence>
<organism evidence="2 3">
    <name type="scientific">Actinocatenispora rupis</name>
    <dbReference type="NCBI Taxonomy" id="519421"/>
    <lineage>
        <taxon>Bacteria</taxon>
        <taxon>Bacillati</taxon>
        <taxon>Actinomycetota</taxon>
        <taxon>Actinomycetes</taxon>
        <taxon>Micromonosporales</taxon>
        <taxon>Micromonosporaceae</taxon>
        <taxon>Actinocatenispora</taxon>
    </lineage>
</organism>
<dbReference type="EMBL" id="BOMB01000008">
    <property type="protein sequence ID" value="GID10607.1"/>
    <property type="molecule type" value="Genomic_DNA"/>
</dbReference>
<protein>
    <recommendedName>
        <fullName evidence="1">AMP-dependent synthetase/ligase domain-containing protein</fullName>
    </recommendedName>
</protein>
<gene>
    <name evidence="2" type="ORF">Aru02nite_14960</name>
</gene>
<keyword evidence="3" id="KW-1185">Reference proteome</keyword>
<dbReference type="Pfam" id="PF00501">
    <property type="entry name" value="AMP-binding"/>
    <property type="match status" value="1"/>
</dbReference>
<dbReference type="InterPro" id="IPR017523">
    <property type="entry name" value="Rv3268"/>
</dbReference>
<dbReference type="Proteomes" id="UP000612808">
    <property type="component" value="Unassembled WGS sequence"/>
</dbReference>
<evidence type="ECO:0000313" key="2">
    <source>
        <dbReference type="EMBL" id="GID10607.1"/>
    </source>
</evidence>
<feature type="domain" description="AMP-dependent synthetase/ligase" evidence="1">
    <location>
        <begin position="11"/>
        <end position="83"/>
    </location>
</feature>
<dbReference type="NCBIfam" id="TIGR03089">
    <property type="entry name" value="TIGR03089 family protein"/>
    <property type="match status" value="1"/>
</dbReference>
<dbReference type="RefSeq" id="WP_203655936.1">
    <property type="nucleotide sequence ID" value="NZ_BAAAZM010000003.1"/>
</dbReference>
<dbReference type="SUPFAM" id="SSF56801">
    <property type="entry name" value="Acetyl-CoA synthetase-like"/>
    <property type="match status" value="1"/>
</dbReference>